<keyword evidence="1" id="KW-0732">Signal</keyword>
<feature type="signal peptide" evidence="1">
    <location>
        <begin position="1"/>
        <end position="21"/>
    </location>
</feature>
<dbReference type="OrthoDB" id="7875085at2"/>
<keyword evidence="3" id="KW-1185">Reference proteome</keyword>
<evidence type="ECO:0000313" key="3">
    <source>
        <dbReference type="Proteomes" id="UP000244904"/>
    </source>
</evidence>
<feature type="chain" id="PRO_5015325835" evidence="1">
    <location>
        <begin position="22"/>
        <end position="107"/>
    </location>
</feature>
<accession>A0A2R8APR1</accession>
<evidence type="ECO:0000256" key="1">
    <source>
        <dbReference type="SAM" id="SignalP"/>
    </source>
</evidence>
<sequence>MRFTPFFAAAALALSANSALAWGDIYMGDGTNNPNSGQIYAYPTKANYCPAGLQPVVVGGVICCGTPTAPGYGDHTLAPKAVYKKKTYSAPAPRIYAPEGVKGVIYR</sequence>
<reference evidence="3" key="1">
    <citation type="submission" date="2018-03" db="EMBL/GenBank/DDBJ databases">
        <authorList>
            <person name="Rodrigo-Torres L."/>
            <person name="Arahal R. D."/>
            <person name="Lucena T."/>
        </authorList>
    </citation>
    <scope>NUCLEOTIDE SEQUENCE [LARGE SCALE GENOMIC DNA]</scope>
    <source>
        <strain evidence="3">CECT 8871</strain>
    </source>
</reference>
<organism evidence="2 3">
    <name type="scientific">Pseudoprimorskyibacter insulae</name>
    <dbReference type="NCBI Taxonomy" id="1695997"/>
    <lineage>
        <taxon>Bacteria</taxon>
        <taxon>Pseudomonadati</taxon>
        <taxon>Pseudomonadota</taxon>
        <taxon>Alphaproteobacteria</taxon>
        <taxon>Rhodobacterales</taxon>
        <taxon>Paracoccaceae</taxon>
        <taxon>Pseudoprimorskyibacter</taxon>
    </lineage>
</organism>
<dbReference type="AlphaFoldDB" id="A0A2R8APR1"/>
<name>A0A2R8APR1_9RHOB</name>
<dbReference type="RefSeq" id="WP_108884745.1">
    <property type="nucleotide sequence ID" value="NZ_OMOJ01000001.1"/>
</dbReference>
<proteinExistence type="predicted"/>
<gene>
    <name evidence="2" type="ORF">PRI8871_00657</name>
</gene>
<protein>
    <submittedName>
        <fullName evidence="2">Uncharacterized protein</fullName>
    </submittedName>
</protein>
<evidence type="ECO:0000313" key="2">
    <source>
        <dbReference type="EMBL" id="SPF78068.1"/>
    </source>
</evidence>
<dbReference type="EMBL" id="OMOJ01000001">
    <property type="protein sequence ID" value="SPF78068.1"/>
    <property type="molecule type" value="Genomic_DNA"/>
</dbReference>
<dbReference type="Proteomes" id="UP000244904">
    <property type="component" value="Unassembled WGS sequence"/>
</dbReference>